<accession>A0A1R3S0X7</accession>
<gene>
    <name evidence="4" type="ORF">ASPCADRAFT_202243</name>
</gene>
<dbReference type="Pfam" id="PF00248">
    <property type="entry name" value="Aldo_ket_red"/>
    <property type="match status" value="1"/>
</dbReference>
<dbReference type="InterPro" id="IPR023210">
    <property type="entry name" value="NADP_OxRdtase_dom"/>
</dbReference>
<dbReference type="InterPro" id="IPR050523">
    <property type="entry name" value="AKR_Detox_Biosynth"/>
</dbReference>
<evidence type="ECO:0000256" key="1">
    <source>
        <dbReference type="ARBA" id="ARBA00023002"/>
    </source>
</evidence>
<dbReference type="InterPro" id="IPR036812">
    <property type="entry name" value="NAD(P)_OxRdtase_dom_sf"/>
</dbReference>
<dbReference type="EMBL" id="KV907493">
    <property type="protein sequence ID" value="OOG00384.1"/>
    <property type="molecule type" value="Genomic_DNA"/>
</dbReference>
<organism evidence="4 5">
    <name type="scientific">Aspergillus carbonarius (strain ITEM 5010)</name>
    <dbReference type="NCBI Taxonomy" id="602072"/>
    <lineage>
        <taxon>Eukaryota</taxon>
        <taxon>Fungi</taxon>
        <taxon>Dikarya</taxon>
        <taxon>Ascomycota</taxon>
        <taxon>Pezizomycotina</taxon>
        <taxon>Eurotiomycetes</taxon>
        <taxon>Eurotiomycetidae</taxon>
        <taxon>Eurotiales</taxon>
        <taxon>Aspergillaceae</taxon>
        <taxon>Aspergillus</taxon>
        <taxon>Aspergillus subgen. Circumdati</taxon>
    </lineage>
</organism>
<dbReference type="VEuPathDB" id="FungiDB:ASPCADRAFT_202243"/>
<dbReference type="Gene3D" id="3.20.20.100">
    <property type="entry name" value="NADP-dependent oxidoreductase domain"/>
    <property type="match status" value="1"/>
</dbReference>
<dbReference type="AlphaFoldDB" id="A0A1R3S0X7"/>
<sequence length="330" mass="36941">MKVIFGAMNIGAPGDDRTRVHDISKANEMVSLFQSHGHTTLDTARIYGNGTSEEYLGQMDLAPFQVDSKLFPSAINPAIASATTLYHHTPEDLRRGLLETLAALKIPKLNTWFLHSPDRSVPFEDTLREVNALHQEGYFDTLGLSNYQSWEISLICAICEHNNWIKPTVCQGIYNAFHRAVEPELFRCLRYNGIAFYAFNPLAAGMLTSRYGRDKPATAVVGGRFDPATTVGGFTRNRYYHEVYFEALEVLRPVAQKYGLSEVECALRWLAHHSLLKEELGDGVVVGSSNLEQLGENLRALEGGELPGEVVEALNQGWEIVRGNQLIYWH</sequence>
<feature type="domain" description="NADP-dependent oxidoreductase" evidence="3">
    <location>
        <begin position="2"/>
        <end position="316"/>
    </location>
</feature>
<keyword evidence="5" id="KW-1185">Reference proteome</keyword>
<reference evidence="5" key="1">
    <citation type="journal article" date="2017" name="Genome Biol.">
        <title>Comparative genomics reveals high biological diversity and specific adaptations in the industrially and medically important fungal genus Aspergillus.</title>
        <authorList>
            <person name="de Vries R.P."/>
            <person name="Riley R."/>
            <person name="Wiebenga A."/>
            <person name="Aguilar-Osorio G."/>
            <person name="Amillis S."/>
            <person name="Uchima C.A."/>
            <person name="Anderluh G."/>
            <person name="Asadollahi M."/>
            <person name="Askin M."/>
            <person name="Barry K."/>
            <person name="Battaglia E."/>
            <person name="Bayram O."/>
            <person name="Benocci T."/>
            <person name="Braus-Stromeyer S.A."/>
            <person name="Caldana C."/>
            <person name="Canovas D."/>
            <person name="Cerqueira G.C."/>
            <person name="Chen F."/>
            <person name="Chen W."/>
            <person name="Choi C."/>
            <person name="Clum A."/>
            <person name="Dos Santos R.A."/>
            <person name="Damasio A.R."/>
            <person name="Diallinas G."/>
            <person name="Emri T."/>
            <person name="Fekete E."/>
            <person name="Flipphi M."/>
            <person name="Freyberg S."/>
            <person name="Gallo A."/>
            <person name="Gournas C."/>
            <person name="Habgood R."/>
            <person name="Hainaut M."/>
            <person name="Harispe M.L."/>
            <person name="Henrissat B."/>
            <person name="Hilden K.S."/>
            <person name="Hope R."/>
            <person name="Hossain A."/>
            <person name="Karabika E."/>
            <person name="Karaffa L."/>
            <person name="Karanyi Z."/>
            <person name="Krasevec N."/>
            <person name="Kuo A."/>
            <person name="Kusch H."/>
            <person name="LaButti K."/>
            <person name="Lagendijk E.L."/>
            <person name="Lapidus A."/>
            <person name="Levasseur A."/>
            <person name="Lindquist E."/>
            <person name="Lipzen A."/>
            <person name="Logrieco A.F."/>
            <person name="MacCabe A."/>
            <person name="Maekelae M.R."/>
            <person name="Malavazi I."/>
            <person name="Melin P."/>
            <person name="Meyer V."/>
            <person name="Mielnichuk N."/>
            <person name="Miskei M."/>
            <person name="Molnar A.P."/>
            <person name="Mule G."/>
            <person name="Ngan C.Y."/>
            <person name="Orejas M."/>
            <person name="Orosz E."/>
            <person name="Ouedraogo J.P."/>
            <person name="Overkamp K.M."/>
            <person name="Park H.-S."/>
            <person name="Perrone G."/>
            <person name="Piumi F."/>
            <person name="Punt P.J."/>
            <person name="Ram A.F."/>
            <person name="Ramon A."/>
            <person name="Rauscher S."/>
            <person name="Record E."/>
            <person name="Riano-Pachon D.M."/>
            <person name="Robert V."/>
            <person name="Roehrig J."/>
            <person name="Ruller R."/>
            <person name="Salamov A."/>
            <person name="Salih N.S."/>
            <person name="Samson R.A."/>
            <person name="Sandor E."/>
            <person name="Sanguinetti M."/>
            <person name="Schuetze T."/>
            <person name="Sepcic K."/>
            <person name="Shelest E."/>
            <person name="Sherlock G."/>
            <person name="Sophianopoulou V."/>
            <person name="Squina F.M."/>
            <person name="Sun H."/>
            <person name="Susca A."/>
            <person name="Todd R.B."/>
            <person name="Tsang A."/>
            <person name="Unkles S.E."/>
            <person name="van de Wiele N."/>
            <person name="van Rossen-Uffink D."/>
            <person name="Oliveira J.V."/>
            <person name="Vesth T.C."/>
            <person name="Visser J."/>
            <person name="Yu J.-H."/>
            <person name="Zhou M."/>
            <person name="Andersen M.R."/>
            <person name="Archer D.B."/>
            <person name="Baker S.E."/>
            <person name="Benoit I."/>
            <person name="Brakhage A.A."/>
            <person name="Braus G.H."/>
            <person name="Fischer R."/>
            <person name="Frisvad J.C."/>
            <person name="Goldman G.H."/>
            <person name="Houbraken J."/>
            <person name="Oakley B."/>
            <person name="Pocsi I."/>
            <person name="Scazzocchio C."/>
            <person name="Seiboth B."/>
            <person name="vanKuyk P.A."/>
            <person name="Wortman J."/>
            <person name="Dyer P.S."/>
            <person name="Grigoriev I.V."/>
        </authorList>
    </citation>
    <scope>NUCLEOTIDE SEQUENCE [LARGE SCALE GENOMIC DNA]</scope>
    <source>
        <strain evidence="5">ITEM 5010</strain>
    </source>
</reference>
<evidence type="ECO:0000259" key="3">
    <source>
        <dbReference type="Pfam" id="PF00248"/>
    </source>
</evidence>
<dbReference type="OrthoDB" id="48988at2759"/>
<proteinExistence type="inferred from homology"/>
<dbReference type="PANTHER" id="PTHR43364">
    <property type="entry name" value="NADH-SPECIFIC METHYLGLYOXAL REDUCTASE-RELATED"/>
    <property type="match status" value="1"/>
</dbReference>
<name>A0A1R3S0X7_ASPC5</name>
<evidence type="ECO:0000313" key="5">
    <source>
        <dbReference type="Proteomes" id="UP000188318"/>
    </source>
</evidence>
<dbReference type="CDD" id="cd19075">
    <property type="entry name" value="AKR_AKR7A1-5"/>
    <property type="match status" value="1"/>
</dbReference>
<dbReference type="GO" id="GO:0016491">
    <property type="term" value="F:oxidoreductase activity"/>
    <property type="evidence" value="ECO:0007669"/>
    <property type="project" value="UniProtKB-KW"/>
</dbReference>
<dbReference type="OMA" id="WNDAYFN"/>
<dbReference type="SUPFAM" id="SSF51430">
    <property type="entry name" value="NAD(P)-linked oxidoreductase"/>
    <property type="match status" value="1"/>
</dbReference>
<comment type="similarity">
    <text evidence="2">Belongs to the aldo/keto reductase family. Aldo/keto reductase 2 subfamily.</text>
</comment>
<keyword evidence="1" id="KW-0560">Oxidoreductase</keyword>
<dbReference type="PANTHER" id="PTHR43364:SF4">
    <property type="entry name" value="NAD(P)-LINKED OXIDOREDUCTASE SUPERFAMILY PROTEIN"/>
    <property type="match status" value="1"/>
</dbReference>
<evidence type="ECO:0000313" key="4">
    <source>
        <dbReference type="EMBL" id="OOG00384.1"/>
    </source>
</evidence>
<dbReference type="STRING" id="602072.A0A1R3S0X7"/>
<evidence type="ECO:0000256" key="2">
    <source>
        <dbReference type="ARBA" id="ARBA00038157"/>
    </source>
</evidence>
<dbReference type="Proteomes" id="UP000188318">
    <property type="component" value="Unassembled WGS sequence"/>
</dbReference>
<protein>
    <recommendedName>
        <fullName evidence="3">NADP-dependent oxidoreductase domain-containing protein</fullName>
    </recommendedName>
</protein>